<dbReference type="AlphaFoldDB" id="A0A5D3BW51"/>
<protein>
    <submittedName>
        <fullName evidence="2">Uncharacterized protein</fullName>
    </submittedName>
</protein>
<proteinExistence type="predicted"/>
<evidence type="ECO:0000313" key="2">
    <source>
        <dbReference type="EMBL" id="TYK03727.1"/>
    </source>
</evidence>
<organism evidence="2 3">
    <name type="scientific">Cucumis melo var. makuwa</name>
    <name type="common">Oriental melon</name>
    <dbReference type="NCBI Taxonomy" id="1194695"/>
    <lineage>
        <taxon>Eukaryota</taxon>
        <taxon>Viridiplantae</taxon>
        <taxon>Streptophyta</taxon>
        <taxon>Embryophyta</taxon>
        <taxon>Tracheophyta</taxon>
        <taxon>Spermatophyta</taxon>
        <taxon>Magnoliopsida</taxon>
        <taxon>eudicotyledons</taxon>
        <taxon>Gunneridae</taxon>
        <taxon>Pentapetalae</taxon>
        <taxon>rosids</taxon>
        <taxon>fabids</taxon>
        <taxon>Cucurbitales</taxon>
        <taxon>Cucurbitaceae</taxon>
        <taxon>Benincaseae</taxon>
        <taxon>Cucumis</taxon>
    </lineage>
</organism>
<dbReference type="Proteomes" id="UP000321947">
    <property type="component" value="Unassembled WGS sequence"/>
</dbReference>
<dbReference type="EMBL" id="SSTD01014872">
    <property type="protein sequence ID" value="TYK03727.1"/>
    <property type="molecule type" value="Genomic_DNA"/>
</dbReference>
<evidence type="ECO:0000256" key="1">
    <source>
        <dbReference type="SAM" id="MobiDB-lite"/>
    </source>
</evidence>
<sequence length="174" mass="19377">MWEESVVGIYVIKLALQETGVLPTPKNVGENEMYVEKGYPDVQNDVRRNVERKASRDAFPTPYQHGVEKASPDTELCVGIACIESTSFPMQTMPVHLPASGNPSFRLADGDGMATRDDDRTTTRDDGGTTTRDDGETMTRDDGETVSSSRLRPLFFPLFLSFFPLGFQFCKLQN</sequence>
<reference evidence="2 3" key="1">
    <citation type="submission" date="2019-08" db="EMBL/GenBank/DDBJ databases">
        <title>Draft genome sequences of two oriental melons (Cucumis melo L. var makuwa).</title>
        <authorList>
            <person name="Kwon S.-Y."/>
        </authorList>
    </citation>
    <scope>NUCLEOTIDE SEQUENCE [LARGE SCALE GENOMIC DNA]</scope>
    <source>
        <strain evidence="3">cv. Chang Bougi</strain>
        <tissue evidence="2">Leaf</tissue>
    </source>
</reference>
<comment type="caution">
    <text evidence="2">The sequence shown here is derived from an EMBL/GenBank/DDBJ whole genome shotgun (WGS) entry which is preliminary data.</text>
</comment>
<name>A0A5D3BW51_CUCMM</name>
<gene>
    <name evidence="2" type="ORF">E5676_scaffold863G001020</name>
</gene>
<feature type="compositionally biased region" description="Basic and acidic residues" evidence="1">
    <location>
        <begin position="114"/>
        <end position="143"/>
    </location>
</feature>
<feature type="region of interest" description="Disordered" evidence="1">
    <location>
        <begin position="99"/>
        <end position="146"/>
    </location>
</feature>
<accession>A0A5D3BW51</accession>
<evidence type="ECO:0000313" key="3">
    <source>
        <dbReference type="Proteomes" id="UP000321947"/>
    </source>
</evidence>